<protein>
    <submittedName>
        <fullName evidence="1">P-loop containing nucleoside triphosphate hydrolase protein</fullName>
    </submittedName>
</protein>
<evidence type="ECO:0000313" key="2">
    <source>
        <dbReference type="Proteomes" id="UP000827976"/>
    </source>
</evidence>
<accession>A0ACB7U5U5</accession>
<gene>
    <name evidence="1" type="ORF">IHE45_18G024800</name>
</gene>
<proteinExistence type="predicted"/>
<sequence>MVSGIASSLAGALFAPVSQYAVDKLVDGVIHHLSKDKPSSSSSSNTENNNQKVLCALVKELQDVSQKMKATLRVGKMLHNQDESVLYFYKQLKDALYEAEDLADDFEYLKLEEQVEKMNNDYEATASTHQSIAKKPRISPTKALELQDDIMISNIREVIGKLNRINDDLSSVISMAKVSKKLGKKDDDNFGVVLQHSNQSPRVTTSSVNVRKICGRDRELEILKKLLTETDAGGDCNVNVIPIVGMGGIGKTTLTQHAFNDEEVAKCFDRKVWICVSDDFNRSKILQDMVSSLTVSKSEKFAYNRNLDLLEGELKRNLQGKTLLLVLDDVWSSEWEKLLIPLQASQMRSAKIVVTTRESKVLRKQDENNKIVLKGLEDDDYWEFFVSCAFGGTEANEHSSLQIIGKHIVKKLKGSPLAAKTVGRLLEQNMCNEHWMDVLRSDLWELGTSANDIMPALALSYNHLPEHLQQCFIFCSVFPKDYEFMAAELIEMWIAEGYVVEPETSSKTVEEMGQAYFDELLSRSFIEKSYFSLYTIHDLLHDLAQSVCLGECVVYNGQTIKDKASVRHLCLLSIVNLRLVCNVESLRTLVLLNCELYQEDYEALKSIRVLILLGSQAQNYSYSIGHLRHLRYLEMSEPSIKLFDESLCKLYHLRVLPDLVVFPKNLHNLVNLRALNSDAYRVYTKSKKNIFTVISLWTKRQYKISQLRNMKELRGLLLINDLEKIENREEAEKANIKEKSHLEVLILGWNDSSTSYSSAAAHEVLEALAPNPKLKHLHISGYNGYTSPSWFLPFTVHNLQILELIDCKSKLYLQSIGQLTFLSRLCLYGVDVRIDISDEVTILFPALEWLDMCYSSVLFEGMSSSLSSRRRHSFPRISYIRYEYCYGDDFGLPWQMFSNVRSLYITCSQRLYEHFSRCLIHLKQLTIHCRAMVSFVGEINTFTALSHLSISSYHELTSIGGLHFMSSLCSLKILHCSKFTSWLSEGMEQGGLLQKLDYIYRKLSKVEISAYLVASPPLSGEIENC</sequence>
<reference evidence="2" key="1">
    <citation type="journal article" date="2022" name="Nat. Commun.">
        <title>Chromosome evolution and the genetic basis of agronomically important traits in greater yam.</title>
        <authorList>
            <person name="Bredeson J.V."/>
            <person name="Lyons J.B."/>
            <person name="Oniyinde I.O."/>
            <person name="Okereke N.R."/>
            <person name="Kolade O."/>
            <person name="Nnabue I."/>
            <person name="Nwadili C.O."/>
            <person name="Hribova E."/>
            <person name="Parker M."/>
            <person name="Nwogha J."/>
            <person name="Shu S."/>
            <person name="Carlson J."/>
            <person name="Kariba R."/>
            <person name="Muthemba S."/>
            <person name="Knop K."/>
            <person name="Barton G.J."/>
            <person name="Sherwood A.V."/>
            <person name="Lopez-Montes A."/>
            <person name="Asiedu R."/>
            <person name="Jamnadass R."/>
            <person name="Muchugi A."/>
            <person name="Goodstein D."/>
            <person name="Egesi C.N."/>
            <person name="Featherston J."/>
            <person name="Asfaw A."/>
            <person name="Simpson G.G."/>
            <person name="Dolezel J."/>
            <person name="Hendre P.S."/>
            <person name="Van Deynze A."/>
            <person name="Kumar P.L."/>
            <person name="Obidiegwu J.E."/>
            <person name="Bhattacharjee R."/>
            <person name="Rokhsar D.S."/>
        </authorList>
    </citation>
    <scope>NUCLEOTIDE SEQUENCE [LARGE SCALE GENOMIC DNA]</scope>
    <source>
        <strain evidence="2">cv. TDa95/00328</strain>
    </source>
</reference>
<dbReference type="Proteomes" id="UP000827976">
    <property type="component" value="Chromosome 18"/>
</dbReference>
<comment type="caution">
    <text evidence="1">The sequence shown here is derived from an EMBL/GenBank/DDBJ whole genome shotgun (WGS) entry which is preliminary data.</text>
</comment>
<name>A0ACB7U5U5_DIOAL</name>
<keyword evidence="1" id="KW-0378">Hydrolase</keyword>
<keyword evidence="2" id="KW-1185">Reference proteome</keyword>
<evidence type="ECO:0000313" key="1">
    <source>
        <dbReference type="EMBL" id="KAH7655627.1"/>
    </source>
</evidence>
<dbReference type="EMBL" id="CM037028">
    <property type="protein sequence ID" value="KAH7655627.1"/>
    <property type="molecule type" value="Genomic_DNA"/>
</dbReference>
<organism evidence="1 2">
    <name type="scientific">Dioscorea alata</name>
    <name type="common">Purple yam</name>
    <dbReference type="NCBI Taxonomy" id="55571"/>
    <lineage>
        <taxon>Eukaryota</taxon>
        <taxon>Viridiplantae</taxon>
        <taxon>Streptophyta</taxon>
        <taxon>Embryophyta</taxon>
        <taxon>Tracheophyta</taxon>
        <taxon>Spermatophyta</taxon>
        <taxon>Magnoliopsida</taxon>
        <taxon>Liliopsida</taxon>
        <taxon>Dioscoreales</taxon>
        <taxon>Dioscoreaceae</taxon>
        <taxon>Dioscorea</taxon>
    </lineage>
</organism>